<comment type="caution">
    <text evidence="2">The sequence shown here is derived from an EMBL/GenBank/DDBJ whole genome shotgun (WGS) entry which is preliminary data.</text>
</comment>
<sequence length="145" mass="16450">MKKISILFICCFFFYSCGHKAAHNTEEASDFHFMVGVNKRVLQEGEEAIFQGSLEYRGKREIQFDLVPSMWIVVTKQGDAPTAKYKTFEFDPANESMNPGDVYSNEVKELHLEKGKYSVSANLSIFSARNSQYALNAGPIDFEVK</sequence>
<proteinExistence type="predicted"/>
<evidence type="ECO:0008006" key="4">
    <source>
        <dbReference type="Google" id="ProtNLM"/>
    </source>
</evidence>
<feature type="signal peptide" evidence="1">
    <location>
        <begin position="1"/>
        <end position="21"/>
    </location>
</feature>
<dbReference type="EMBL" id="QRDZ01000015">
    <property type="protein sequence ID" value="RED75476.1"/>
    <property type="molecule type" value="Genomic_DNA"/>
</dbReference>
<gene>
    <name evidence="2" type="ORF">DFP98_11591</name>
</gene>
<keyword evidence="3" id="KW-1185">Reference proteome</keyword>
<feature type="chain" id="PRO_5017703611" description="YtkA-like protein" evidence="1">
    <location>
        <begin position="22"/>
        <end position="145"/>
    </location>
</feature>
<keyword evidence="1" id="KW-0732">Signal</keyword>
<evidence type="ECO:0000256" key="1">
    <source>
        <dbReference type="SAM" id="SignalP"/>
    </source>
</evidence>
<reference evidence="2 3" key="1">
    <citation type="submission" date="2018-07" db="EMBL/GenBank/DDBJ databases">
        <title>Genomic Encyclopedia of Type Strains, Phase III (KMG-III): the genomes of soil and plant-associated and newly described type strains.</title>
        <authorList>
            <person name="Whitman W."/>
        </authorList>
    </citation>
    <scope>NUCLEOTIDE SEQUENCE [LARGE SCALE GENOMIC DNA]</scope>
    <source>
        <strain evidence="2 3">CECT 7287</strain>
    </source>
</reference>
<organism evidence="2 3">
    <name type="scientific">Cohnella phaseoli</name>
    <dbReference type="NCBI Taxonomy" id="456490"/>
    <lineage>
        <taxon>Bacteria</taxon>
        <taxon>Bacillati</taxon>
        <taxon>Bacillota</taxon>
        <taxon>Bacilli</taxon>
        <taxon>Bacillales</taxon>
        <taxon>Paenibacillaceae</taxon>
        <taxon>Cohnella</taxon>
    </lineage>
</organism>
<dbReference type="PROSITE" id="PS51257">
    <property type="entry name" value="PROKAR_LIPOPROTEIN"/>
    <property type="match status" value="1"/>
</dbReference>
<evidence type="ECO:0000313" key="3">
    <source>
        <dbReference type="Proteomes" id="UP000256977"/>
    </source>
</evidence>
<dbReference type="Proteomes" id="UP000256977">
    <property type="component" value="Unassembled WGS sequence"/>
</dbReference>
<protein>
    <recommendedName>
        <fullName evidence="4">YtkA-like protein</fullName>
    </recommendedName>
</protein>
<accession>A0A3D9JPW2</accession>
<dbReference type="AlphaFoldDB" id="A0A3D9JPW2"/>
<name>A0A3D9JPW2_9BACL</name>
<evidence type="ECO:0000313" key="2">
    <source>
        <dbReference type="EMBL" id="RED75476.1"/>
    </source>
</evidence>